<dbReference type="GeneID" id="120258735"/>
<evidence type="ECO:0000259" key="1">
    <source>
        <dbReference type="Pfam" id="PF10551"/>
    </source>
</evidence>
<evidence type="ECO:0000313" key="3">
    <source>
        <dbReference type="RefSeq" id="XP_039122108.1"/>
    </source>
</evidence>
<dbReference type="Proteomes" id="UP001515500">
    <property type="component" value="Chromosome 4"/>
</dbReference>
<evidence type="ECO:0000313" key="2">
    <source>
        <dbReference type="Proteomes" id="UP001515500"/>
    </source>
</evidence>
<gene>
    <name evidence="3" type="primary">LOC120258735</name>
</gene>
<proteinExistence type="predicted"/>
<protein>
    <submittedName>
        <fullName evidence="3">Uncharacterized protein LOC120258735</fullName>
    </submittedName>
</protein>
<dbReference type="AlphaFoldDB" id="A0AB40B4B6"/>
<accession>A0AB40B4B6</accession>
<dbReference type="RefSeq" id="XP_039122108.1">
    <property type="nucleotide sequence ID" value="XM_039266174.1"/>
</dbReference>
<organism evidence="2 3">
    <name type="scientific">Dioscorea cayennensis subsp. rotundata</name>
    <name type="common">White Guinea yam</name>
    <name type="synonym">Dioscorea rotundata</name>
    <dbReference type="NCBI Taxonomy" id="55577"/>
    <lineage>
        <taxon>Eukaryota</taxon>
        <taxon>Viridiplantae</taxon>
        <taxon>Streptophyta</taxon>
        <taxon>Embryophyta</taxon>
        <taxon>Tracheophyta</taxon>
        <taxon>Spermatophyta</taxon>
        <taxon>Magnoliopsida</taxon>
        <taxon>Liliopsida</taxon>
        <taxon>Dioscoreales</taxon>
        <taxon>Dioscoreaceae</taxon>
        <taxon>Dioscorea</taxon>
    </lineage>
</organism>
<sequence length="230" mass="25977">MGCMLLLFVDRTHLLGKYGGILSGATGKDGNEGIFHVAFAVIDNETDDNWTWFLTTLGEALYGESDYEEVIIFISDRSKGLVNAVVRMFPSSPHGYCLRHLEANFMKANGRLGKALKEQCWVVIVKIAYVYASKEFNDVVSELVAISTNAHDWFKLMNMLSERREVSAMWDTYLCPEKRKKVEQIIESSRYLRVGRSSDDTYEVVDDHNSAINPRCVECSAGDGKYMDSV</sequence>
<name>A0AB40B4B6_DIOCR</name>
<dbReference type="InterPro" id="IPR018289">
    <property type="entry name" value="MULE_transposase_dom"/>
</dbReference>
<reference evidence="3" key="1">
    <citation type="submission" date="2025-08" db="UniProtKB">
        <authorList>
            <consortium name="RefSeq"/>
        </authorList>
    </citation>
    <scope>IDENTIFICATION</scope>
</reference>
<dbReference type="PANTHER" id="PTHR31973">
    <property type="entry name" value="POLYPROTEIN, PUTATIVE-RELATED"/>
    <property type="match status" value="1"/>
</dbReference>
<feature type="domain" description="MULE transposase" evidence="1">
    <location>
        <begin position="7"/>
        <end position="103"/>
    </location>
</feature>
<dbReference type="PANTHER" id="PTHR31973:SF166">
    <property type="entry name" value="OS10G0104700 PROTEIN"/>
    <property type="match status" value="1"/>
</dbReference>
<keyword evidence="2" id="KW-1185">Reference proteome</keyword>
<dbReference type="Pfam" id="PF10551">
    <property type="entry name" value="MULE"/>
    <property type="match status" value="1"/>
</dbReference>